<evidence type="ECO:0000313" key="1">
    <source>
        <dbReference type="EMBL" id="OAQ65301.1"/>
    </source>
</evidence>
<evidence type="ECO:0000313" key="2">
    <source>
        <dbReference type="Proteomes" id="UP000078397"/>
    </source>
</evidence>
<dbReference type="RefSeq" id="XP_018142615.1">
    <property type="nucleotide sequence ID" value="XM_018294084.1"/>
</dbReference>
<dbReference type="EMBL" id="LSBJ02000005">
    <property type="protein sequence ID" value="OAQ65301.1"/>
    <property type="molecule type" value="Genomic_DNA"/>
</dbReference>
<dbReference type="Proteomes" id="UP000078397">
    <property type="component" value="Unassembled WGS sequence"/>
</dbReference>
<accession>A0A179FJ64</accession>
<proteinExistence type="predicted"/>
<comment type="caution">
    <text evidence="1">The sequence shown here is derived from an EMBL/GenBank/DDBJ whole genome shotgun (WGS) entry which is preliminary data.</text>
</comment>
<name>A0A179FJ64_METCM</name>
<organism evidence="1 2">
    <name type="scientific">Pochonia chlamydosporia 170</name>
    <dbReference type="NCBI Taxonomy" id="1380566"/>
    <lineage>
        <taxon>Eukaryota</taxon>
        <taxon>Fungi</taxon>
        <taxon>Dikarya</taxon>
        <taxon>Ascomycota</taxon>
        <taxon>Pezizomycotina</taxon>
        <taxon>Sordariomycetes</taxon>
        <taxon>Hypocreomycetidae</taxon>
        <taxon>Hypocreales</taxon>
        <taxon>Clavicipitaceae</taxon>
        <taxon>Pochonia</taxon>
    </lineage>
</organism>
<sequence length="104" mass="11274">MTAQHAVHLVVTGTVFAAPDQTKTVQLHQPLWNWARDETGPSLGAHPFHVFALDVKKDRVELETHALNPGSSCCADGNQRNTTYQYLSITNCITVISGLTSGDA</sequence>
<reference evidence="1 2" key="1">
    <citation type="journal article" date="2016" name="PLoS Pathog.">
        <title>Biosynthesis of antibiotic leucinostatins in bio-control fungus Purpureocillium lilacinum and their inhibition on phytophthora revealed by genome mining.</title>
        <authorList>
            <person name="Wang G."/>
            <person name="Liu Z."/>
            <person name="Lin R."/>
            <person name="Li E."/>
            <person name="Mao Z."/>
            <person name="Ling J."/>
            <person name="Yang Y."/>
            <person name="Yin W.B."/>
            <person name="Xie B."/>
        </authorList>
    </citation>
    <scope>NUCLEOTIDE SEQUENCE [LARGE SCALE GENOMIC DNA]</scope>
    <source>
        <strain evidence="1">170</strain>
    </source>
</reference>
<keyword evidence="2" id="KW-1185">Reference proteome</keyword>
<protein>
    <submittedName>
        <fullName evidence="1">Uncharacterized protein</fullName>
    </submittedName>
</protein>
<dbReference type="AlphaFoldDB" id="A0A179FJ64"/>
<gene>
    <name evidence="1" type="ORF">VFPPC_16331</name>
</gene>
<dbReference type="KEGG" id="pchm:VFPPC_16331"/>
<dbReference type="GeneID" id="28858078"/>